<keyword evidence="4" id="KW-1185">Reference proteome</keyword>
<dbReference type="RefSeq" id="WP_273596516.1">
    <property type="nucleotide sequence ID" value="NZ_JAQQXS010000007.1"/>
</dbReference>
<feature type="signal peptide" evidence="2">
    <location>
        <begin position="1"/>
        <end position="26"/>
    </location>
</feature>
<evidence type="ECO:0000313" key="4">
    <source>
        <dbReference type="Proteomes" id="UP001219862"/>
    </source>
</evidence>
<reference evidence="3 4" key="1">
    <citation type="submission" date="2022-10" db="EMBL/GenBank/DDBJ databases">
        <title>paucibacter sp. hw8 Genome sequencing.</title>
        <authorList>
            <person name="Park S."/>
        </authorList>
    </citation>
    <scope>NUCLEOTIDE SEQUENCE [LARGE SCALE GENOMIC DNA]</scope>
    <source>
        <strain evidence="4">hw8</strain>
    </source>
</reference>
<evidence type="ECO:0000256" key="1">
    <source>
        <dbReference type="SAM" id="Coils"/>
    </source>
</evidence>
<keyword evidence="2" id="KW-0732">Signal</keyword>
<dbReference type="EMBL" id="JAQQXS010000007">
    <property type="protein sequence ID" value="MDC8785399.1"/>
    <property type="molecule type" value="Genomic_DNA"/>
</dbReference>
<dbReference type="Pfam" id="PF07396">
    <property type="entry name" value="Porin_O_P"/>
    <property type="match status" value="1"/>
</dbReference>
<evidence type="ECO:0000313" key="3">
    <source>
        <dbReference type="EMBL" id="MDC8785399.1"/>
    </source>
</evidence>
<gene>
    <name evidence="3" type="ORF">PRZ01_09375</name>
</gene>
<feature type="chain" id="PRO_5046941170" evidence="2">
    <location>
        <begin position="27"/>
        <end position="435"/>
    </location>
</feature>
<dbReference type="InterPro" id="IPR023614">
    <property type="entry name" value="Porin_dom_sf"/>
</dbReference>
<organism evidence="3 4">
    <name type="scientific">Roseateles koreensis</name>
    <dbReference type="NCBI Taxonomy" id="2987526"/>
    <lineage>
        <taxon>Bacteria</taxon>
        <taxon>Pseudomonadati</taxon>
        <taxon>Pseudomonadota</taxon>
        <taxon>Betaproteobacteria</taxon>
        <taxon>Burkholderiales</taxon>
        <taxon>Sphaerotilaceae</taxon>
        <taxon>Roseateles</taxon>
    </lineage>
</organism>
<protein>
    <submittedName>
        <fullName evidence="3">Porin</fullName>
    </submittedName>
</protein>
<name>A0ABT5KR56_9BURK</name>
<dbReference type="Gene3D" id="2.40.160.10">
    <property type="entry name" value="Porin"/>
    <property type="match status" value="1"/>
</dbReference>
<evidence type="ECO:0000256" key="2">
    <source>
        <dbReference type="SAM" id="SignalP"/>
    </source>
</evidence>
<accession>A0ABT5KR56</accession>
<proteinExistence type="predicted"/>
<dbReference type="Proteomes" id="UP001219862">
    <property type="component" value="Unassembled WGS sequence"/>
</dbReference>
<comment type="caution">
    <text evidence="3">The sequence shown here is derived from an EMBL/GenBank/DDBJ whole genome shotgun (WGS) entry which is preliminary data.</text>
</comment>
<dbReference type="SUPFAM" id="SSF56935">
    <property type="entry name" value="Porins"/>
    <property type="match status" value="1"/>
</dbReference>
<dbReference type="InterPro" id="IPR010870">
    <property type="entry name" value="Porin_O/P"/>
</dbReference>
<keyword evidence="1" id="KW-0175">Coiled coil</keyword>
<sequence>MKTPMIRTTRLCLALASCFVMAGAQAQSATEQELLRRVDQLAAELGKLKSELAQLQQQRPPAVAASAATTPAATPPAAASVSTAAEAQPATVITGYAEVNYNRPFKSSKDAQADIRRGVIGYQHRFDDKTKVVTEIEVEHAVASASDPGEVEIEQAYIEHQINPTYAVRGGLFLMPVGLLNENHEPTHYFGVERNFVETAIIPSTWREGGFQLIGNYDNGLTLQAGVTTSFNLNKWDATSTEGKESPLGAIHQEMAQARGHDLAMFGAANWRGIPGLLLGASVFSGEATQKQTAIDSRITLWDMHARWTPGRWDLSALYTRGTISNTALLNAPLVGSATLIPASFDGWYAQAGYKLWESGSYRLLPFARWEQYNTARSYADLGQGLTPDAAATERVLTLGANFEIAEGVVFKVDVQRLRENKDADRLNLGVGWSF</sequence>
<feature type="coiled-coil region" evidence="1">
    <location>
        <begin position="31"/>
        <end position="58"/>
    </location>
</feature>